<evidence type="ECO:0000256" key="1">
    <source>
        <dbReference type="ARBA" id="ARBA00004141"/>
    </source>
</evidence>
<dbReference type="EMBL" id="CZCZ02000004">
    <property type="protein sequence ID" value="CAC5339933.1"/>
    <property type="molecule type" value="Genomic_DNA"/>
</dbReference>
<keyword evidence="3" id="KW-0472">Membrane</keyword>
<accession>A0A6J7ZEX8</accession>
<dbReference type="InterPro" id="IPR033344">
    <property type="entry name" value="CURT1"/>
</dbReference>
<comment type="caution">
    <text evidence="5">The sequence shown here is derived from an EMBL/GenBank/DDBJ whole genome shotgun (WGS) entry which is preliminary data.</text>
</comment>
<evidence type="ECO:0000313" key="5">
    <source>
        <dbReference type="EMBL" id="CAC5339933.1"/>
    </source>
</evidence>
<protein>
    <recommendedName>
        <fullName evidence="4">Cyanobacterial aminoacyl-tRNA synthetase CAAD domain-containing protein</fullName>
    </recommendedName>
</protein>
<dbReference type="InterPro" id="IPR025564">
    <property type="entry name" value="CAAD_dom"/>
</dbReference>
<evidence type="ECO:0000256" key="3">
    <source>
        <dbReference type="SAM" id="Phobius"/>
    </source>
</evidence>
<organism evidence="5 6">
    <name type="scientific">Planktothrix rubescens CCAP 1459/22</name>
    <dbReference type="NCBI Taxonomy" id="329571"/>
    <lineage>
        <taxon>Bacteria</taxon>
        <taxon>Bacillati</taxon>
        <taxon>Cyanobacteriota</taxon>
        <taxon>Cyanophyceae</taxon>
        <taxon>Oscillatoriophycideae</taxon>
        <taxon>Oscillatoriales</taxon>
        <taxon>Microcoleaceae</taxon>
        <taxon>Planktothrix</taxon>
    </lineage>
</organism>
<evidence type="ECO:0000313" key="6">
    <source>
        <dbReference type="Proteomes" id="UP000196521"/>
    </source>
</evidence>
<feature type="compositionally biased region" description="Low complexity" evidence="2">
    <location>
        <begin position="43"/>
        <end position="57"/>
    </location>
</feature>
<dbReference type="GO" id="GO:0016020">
    <property type="term" value="C:membrane"/>
    <property type="evidence" value="ECO:0007669"/>
    <property type="project" value="UniProtKB-SubCell"/>
</dbReference>
<feature type="domain" description="Cyanobacterial aminoacyl-tRNA synthetase CAAD" evidence="4">
    <location>
        <begin position="226"/>
        <end position="309"/>
    </location>
</feature>
<proteinExistence type="predicted"/>
<dbReference type="RefSeq" id="WP_199918566.1">
    <property type="nucleotide sequence ID" value="NZ_LR812490.1"/>
</dbReference>
<reference evidence="5" key="1">
    <citation type="submission" date="2020-05" db="EMBL/GenBank/DDBJ databases">
        <authorList>
            <consortium name="Genoscope - CEA"/>
            <person name="William W."/>
        </authorList>
    </citation>
    <scope>NUCLEOTIDE SEQUENCE [LARGE SCALE GENOMIC DNA]</scope>
    <source>
        <strain evidence="5">PCC 7821</strain>
    </source>
</reference>
<dbReference type="EMBL" id="LR812490">
    <property type="protein sequence ID" value="CAC5339933.1"/>
    <property type="molecule type" value="Genomic_DNA"/>
</dbReference>
<evidence type="ECO:0000259" key="4">
    <source>
        <dbReference type="Pfam" id="PF14159"/>
    </source>
</evidence>
<feature type="transmembrane region" description="Helical" evidence="3">
    <location>
        <begin position="238"/>
        <end position="258"/>
    </location>
</feature>
<gene>
    <name evidence="5" type="ORF">PLAN_10077</name>
</gene>
<dbReference type="Proteomes" id="UP000196521">
    <property type="component" value="Chromosome"/>
</dbReference>
<feature type="region of interest" description="Disordered" evidence="2">
    <location>
        <begin position="1"/>
        <end position="73"/>
    </location>
</feature>
<name>A0A6J7ZEX8_PLARU</name>
<keyword evidence="3" id="KW-1133">Transmembrane helix</keyword>
<dbReference type="PANTHER" id="PTHR33222">
    <property type="match status" value="1"/>
</dbReference>
<comment type="subcellular location">
    <subcellularLocation>
        <location evidence="1">Membrane</location>
        <topology evidence="1">Multi-pass membrane protein</topology>
    </subcellularLocation>
</comment>
<dbReference type="AlphaFoldDB" id="A0A6J7ZEX8"/>
<feature type="transmembrane region" description="Helical" evidence="3">
    <location>
        <begin position="270"/>
        <end position="288"/>
    </location>
</feature>
<evidence type="ECO:0000256" key="2">
    <source>
        <dbReference type="SAM" id="MobiDB-lite"/>
    </source>
</evidence>
<dbReference type="Pfam" id="PF14159">
    <property type="entry name" value="CAAD"/>
    <property type="match status" value="1"/>
</dbReference>
<keyword evidence="6" id="KW-1185">Reference proteome</keyword>
<keyword evidence="3" id="KW-0812">Transmembrane</keyword>
<dbReference type="GO" id="GO:0009579">
    <property type="term" value="C:thylakoid"/>
    <property type="evidence" value="ECO:0007669"/>
    <property type="project" value="InterPro"/>
</dbReference>
<sequence length="312" mass="34256">MSNSPRSRKSSDAKGNSSQSKKPKSTVDPIPTSESEEETGVDTSPSLSSEPPLVVEEPVAEELPIEEPIIVEEPVVETPEPEPVAIVETPVVAETPEPEPVAIVEIPVVAETPEPEPVVIVETPVVEEEPTPEPIVEQTIAEEPPLVEEKPAVVVEEPTPEPLVEDQPKWVNTLATEILFNAEPTSASKVEVVIDSPTIFSYDSVNQSVQPMKEEIIAFLSELPENLGSFFKDYKRPLTTVGLIVAFLITFKILVGLVEIINEIPLIKPTFETVGLGYSAWFIYRYLLKADNRKEISADFNTLKEEILGKKS</sequence>
<dbReference type="PANTHER" id="PTHR33222:SF4">
    <property type="entry name" value="PROTEIN CURVATURE THYLAKOID 1A, CHLOROPLASTIC"/>
    <property type="match status" value="1"/>
</dbReference>